<dbReference type="AlphaFoldDB" id="A0A0F9M8U0"/>
<proteinExistence type="predicted"/>
<reference evidence="1" key="1">
    <citation type="journal article" date="2015" name="Nature">
        <title>Complex archaea that bridge the gap between prokaryotes and eukaryotes.</title>
        <authorList>
            <person name="Spang A."/>
            <person name="Saw J.H."/>
            <person name="Jorgensen S.L."/>
            <person name="Zaremba-Niedzwiedzka K."/>
            <person name="Martijn J."/>
            <person name="Lind A.E."/>
            <person name="van Eijk R."/>
            <person name="Schleper C."/>
            <person name="Guy L."/>
            <person name="Ettema T.J."/>
        </authorList>
    </citation>
    <scope>NUCLEOTIDE SEQUENCE</scope>
</reference>
<organism evidence="1">
    <name type="scientific">marine sediment metagenome</name>
    <dbReference type="NCBI Taxonomy" id="412755"/>
    <lineage>
        <taxon>unclassified sequences</taxon>
        <taxon>metagenomes</taxon>
        <taxon>ecological metagenomes</taxon>
    </lineage>
</organism>
<evidence type="ECO:0000313" key="1">
    <source>
        <dbReference type="EMBL" id="KKM73100.1"/>
    </source>
</evidence>
<dbReference type="EMBL" id="LAZR01009360">
    <property type="protein sequence ID" value="KKM73100.1"/>
    <property type="molecule type" value="Genomic_DNA"/>
</dbReference>
<sequence>MSIQSKENLYNQDNIEILATAVVDGWDQDAVIQFAIFHLKQAYQADKECFKKDWDSYIKYYI</sequence>
<protein>
    <submittedName>
        <fullName evidence="1">Uncharacterized protein</fullName>
    </submittedName>
</protein>
<name>A0A0F9M8U0_9ZZZZ</name>
<accession>A0A0F9M8U0</accession>
<gene>
    <name evidence="1" type="ORF">LCGC14_1413900</name>
</gene>
<comment type="caution">
    <text evidence="1">The sequence shown here is derived from an EMBL/GenBank/DDBJ whole genome shotgun (WGS) entry which is preliminary data.</text>
</comment>